<dbReference type="InterPro" id="IPR044822">
    <property type="entry name" value="Myb_DNA-bind_4"/>
</dbReference>
<keyword evidence="3" id="KW-0238">DNA-binding</keyword>
<keyword evidence="2" id="KW-0805">Transcription regulation</keyword>
<dbReference type="EMBL" id="CAKOFQ010006653">
    <property type="protein sequence ID" value="CAH1954171.1"/>
    <property type="molecule type" value="Genomic_DNA"/>
</dbReference>
<proteinExistence type="predicted"/>
<sequence length="281" mass="33092">MSKPQEVQIVNLIATKDVEPLSASNSQQPSIIYLNDSEPRVEWDVNSTKHMLKLYDEKCDLLEHGVINTQKKLWELVSKDMHKHDFYYSAQQCENKWKSLKRCYRLKQERLEKYGQCKRPCPFEDELQEIFKKRPHEAAYIPKTVDQAFIKMKQDIDGFMDTNLNDPPGFSNFEDDEDYVDSLDQPAAETVNQVIVQDNTQLVEELSELRKTISKHTRITTQLIRETMEIQERFAKYFEGAAQRETQRIDLEEVRVEQQNEIIKQMALQNSILQKLMDKLG</sequence>
<organism evidence="7 8">
    <name type="scientific">Acanthoscelides obtectus</name>
    <name type="common">Bean weevil</name>
    <name type="synonym">Bruchus obtectus</name>
    <dbReference type="NCBI Taxonomy" id="200917"/>
    <lineage>
        <taxon>Eukaryota</taxon>
        <taxon>Metazoa</taxon>
        <taxon>Ecdysozoa</taxon>
        <taxon>Arthropoda</taxon>
        <taxon>Hexapoda</taxon>
        <taxon>Insecta</taxon>
        <taxon>Pterygota</taxon>
        <taxon>Neoptera</taxon>
        <taxon>Endopterygota</taxon>
        <taxon>Coleoptera</taxon>
        <taxon>Polyphaga</taxon>
        <taxon>Cucujiformia</taxon>
        <taxon>Chrysomeloidea</taxon>
        <taxon>Chrysomelidae</taxon>
        <taxon>Bruchinae</taxon>
        <taxon>Bruchini</taxon>
        <taxon>Acanthoscelides</taxon>
    </lineage>
</organism>
<dbReference type="OrthoDB" id="10065625at2759"/>
<reference evidence="7" key="1">
    <citation type="submission" date="2022-03" db="EMBL/GenBank/DDBJ databases">
        <authorList>
            <person name="Sayadi A."/>
        </authorList>
    </citation>
    <scope>NUCLEOTIDE SEQUENCE</scope>
</reference>
<dbReference type="PANTHER" id="PTHR21654">
    <property type="entry name" value="FI21293P1"/>
    <property type="match status" value="1"/>
</dbReference>
<evidence type="ECO:0000259" key="6">
    <source>
        <dbReference type="Pfam" id="PF13837"/>
    </source>
</evidence>
<keyword evidence="5" id="KW-0539">Nucleus</keyword>
<evidence type="ECO:0000256" key="2">
    <source>
        <dbReference type="ARBA" id="ARBA00023015"/>
    </source>
</evidence>
<keyword evidence="4" id="KW-0804">Transcription</keyword>
<evidence type="ECO:0000256" key="4">
    <source>
        <dbReference type="ARBA" id="ARBA00023163"/>
    </source>
</evidence>
<evidence type="ECO:0000313" key="7">
    <source>
        <dbReference type="EMBL" id="CAH1954171.1"/>
    </source>
</evidence>
<comment type="subcellular location">
    <subcellularLocation>
        <location evidence="1">Nucleus</location>
    </subcellularLocation>
</comment>
<feature type="domain" description="Myb/SANT-like DNA-binding" evidence="6">
    <location>
        <begin position="40"/>
        <end position="130"/>
    </location>
</feature>
<name>A0A9P0JKS8_ACAOB</name>
<protein>
    <recommendedName>
        <fullName evidence="6">Myb/SANT-like DNA-binding domain-containing protein</fullName>
    </recommendedName>
</protein>
<keyword evidence="8" id="KW-1185">Reference proteome</keyword>
<evidence type="ECO:0000313" key="8">
    <source>
        <dbReference type="Proteomes" id="UP001152888"/>
    </source>
</evidence>
<evidence type="ECO:0000256" key="5">
    <source>
        <dbReference type="ARBA" id="ARBA00023242"/>
    </source>
</evidence>
<evidence type="ECO:0000256" key="1">
    <source>
        <dbReference type="ARBA" id="ARBA00004123"/>
    </source>
</evidence>
<dbReference type="Pfam" id="PF13837">
    <property type="entry name" value="Myb_DNA-bind_4"/>
    <property type="match status" value="1"/>
</dbReference>
<dbReference type="GO" id="GO:0005634">
    <property type="term" value="C:nucleus"/>
    <property type="evidence" value="ECO:0007669"/>
    <property type="project" value="UniProtKB-SubCell"/>
</dbReference>
<dbReference type="Gene3D" id="1.10.10.60">
    <property type="entry name" value="Homeodomain-like"/>
    <property type="match status" value="1"/>
</dbReference>
<comment type="caution">
    <text evidence="7">The sequence shown here is derived from an EMBL/GenBank/DDBJ whole genome shotgun (WGS) entry which is preliminary data.</text>
</comment>
<dbReference type="PANTHER" id="PTHR21654:SF84">
    <property type="entry name" value="SI:DKEY-66I24.7"/>
    <property type="match status" value="1"/>
</dbReference>
<dbReference type="Proteomes" id="UP001152888">
    <property type="component" value="Unassembled WGS sequence"/>
</dbReference>
<dbReference type="GO" id="GO:0003677">
    <property type="term" value="F:DNA binding"/>
    <property type="evidence" value="ECO:0007669"/>
    <property type="project" value="UniProtKB-KW"/>
</dbReference>
<dbReference type="AlphaFoldDB" id="A0A9P0JKS8"/>
<accession>A0A9P0JKS8</accession>
<dbReference type="GO" id="GO:0010468">
    <property type="term" value="P:regulation of gene expression"/>
    <property type="evidence" value="ECO:0007669"/>
    <property type="project" value="UniProtKB-ARBA"/>
</dbReference>
<evidence type="ECO:0000256" key="3">
    <source>
        <dbReference type="ARBA" id="ARBA00023125"/>
    </source>
</evidence>
<gene>
    <name evidence="7" type="ORF">ACAOBT_LOCUS401</name>
</gene>